<dbReference type="RefSeq" id="XP_001441760.1">
    <property type="nucleotide sequence ID" value="XM_001441723.1"/>
</dbReference>
<dbReference type="Proteomes" id="UP000000600">
    <property type="component" value="Unassembled WGS sequence"/>
</dbReference>
<dbReference type="InParanoid" id="A0CU96"/>
<evidence type="ECO:0000313" key="1">
    <source>
        <dbReference type="EMBL" id="CAK74363.1"/>
    </source>
</evidence>
<sequence>MINQNNSKTHVSVNISQTNRRVQQFVNKDLKRISRKKKNSNPKFLNPTDISKTFSSQESFVKEEIYDDNKTINQIIEETYQLKRKEFDQTSSLNSSKILPIVQTSEKLEKSTQENQSQFKKRTSISKIHLTQNDDSILSDTSHQLKPLSCVKRNQPKIKLKHNDYSQHSPNKNFQSKLLKTNLKNQNYEQTLRFPLILQQPQRPLPKCEKTKSKECFSKLNDQFEKMKNDQVLEPFIKKQNLKVNLMTPLVIRNDKPYFVCENIDYKNLIDNMKNENTNSYKDEYLIVSCDKILEYI</sequence>
<dbReference type="HOGENOM" id="CLU_938318_0_0_1"/>
<dbReference type="OrthoDB" id="301663at2759"/>
<dbReference type="EMBL" id="CT868185">
    <property type="protein sequence ID" value="CAK74363.1"/>
    <property type="molecule type" value="Genomic_DNA"/>
</dbReference>
<dbReference type="AlphaFoldDB" id="A0CU96"/>
<keyword evidence="2" id="KW-1185">Reference proteome</keyword>
<name>A0CU96_PARTE</name>
<proteinExistence type="predicted"/>
<reference evidence="1 2" key="1">
    <citation type="journal article" date="2006" name="Nature">
        <title>Global trends of whole-genome duplications revealed by the ciliate Paramecium tetraurelia.</title>
        <authorList>
            <consortium name="Genoscope"/>
            <person name="Aury J.-M."/>
            <person name="Jaillon O."/>
            <person name="Duret L."/>
            <person name="Noel B."/>
            <person name="Jubin C."/>
            <person name="Porcel B.M."/>
            <person name="Segurens B."/>
            <person name="Daubin V."/>
            <person name="Anthouard V."/>
            <person name="Aiach N."/>
            <person name="Arnaiz O."/>
            <person name="Billaut A."/>
            <person name="Beisson J."/>
            <person name="Blanc I."/>
            <person name="Bouhouche K."/>
            <person name="Camara F."/>
            <person name="Duharcourt S."/>
            <person name="Guigo R."/>
            <person name="Gogendeau D."/>
            <person name="Katinka M."/>
            <person name="Keller A.-M."/>
            <person name="Kissmehl R."/>
            <person name="Klotz C."/>
            <person name="Koll F."/>
            <person name="Le Moue A."/>
            <person name="Lepere C."/>
            <person name="Malinsky S."/>
            <person name="Nowacki M."/>
            <person name="Nowak J.K."/>
            <person name="Plattner H."/>
            <person name="Poulain J."/>
            <person name="Ruiz F."/>
            <person name="Serrano V."/>
            <person name="Zagulski M."/>
            <person name="Dessen P."/>
            <person name="Betermier M."/>
            <person name="Weissenbach J."/>
            <person name="Scarpelli C."/>
            <person name="Schachter V."/>
            <person name="Sperling L."/>
            <person name="Meyer E."/>
            <person name="Cohen J."/>
            <person name="Wincker P."/>
        </authorList>
    </citation>
    <scope>NUCLEOTIDE SEQUENCE [LARGE SCALE GENOMIC DNA]</scope>
    <source>
        <strain evidence="1 2">Stock d4-2</strain>
    </source>
</reference>
<organism evidence="1 2">
    <name type="scientific">Paramecium tetraurelia</name>
    <dbReference type="NCBI Taxonomy" id="5888"/>
    <lineage>
        <taxon>Eukaryota</taxon>
        <taxon>Sar</taxon>
        <taxon>Alveolata</taxon>
        <taxon>Ciliophora</taxon>
        <taxon>Intramacronucleata</taxon>
        <taxon>Oligohymenophorea</taxon>
        <taxon>Peniculida</taxon>
        <taxon>Parameciidae</taxon>
        <taxon>Paramecium</taxon>
    </lineage>
</organism>
<accession>A0CU96</accession>
<dbReference type="GeneID" id="5027545"/>
<protein>
    <submittedName>
        <fullName evidence="1">Uncharacterized protein</fullName>
    </submittedName>
</protein>
<gene>
    <name evidence="1" type="ORF">GSPATT00010562001</name>
</gene>
<evidence type="ECO:0000313" key="2">
    <source>
        <dbReference type="Proteomes" id="UP000000600"/>
    </source>
</evidence>
<dbReference type="OMA" id="NNSKTHV"/>
<dbReference type="KEGG" id="ptm:GSPATT00010562001"/>